<dbReference type="EMBL" id="JABBKX010000003">
    <property type="protein sequence ID" value="NMJ42172.1"/>
    <property type="molecule type" value="Genomic_DNA"/>
</dbReference>
<keyword evidence="1" id="KW-0472">Membrane</keyword>
<dbReference type="RefSeq" id="WP_170054382.1">
    <property type="nucleotide sequence ID" value="NZ_JABBKX010000003.1"/>
</dbReference>
<name>A0A848EDK6_9PROT</name>
<keyword evidence="1" id="KW-1133">Transmembrane helix</keyword>
<dbReference type="AlphaFoldDB" id="A0A848EDK6"/>
<gene>
    <name evidence="2" type="ORF">GWK16_13030</name>
</gene>
<evidence type="ECO:0000256" key="1">
    <source>
        <dbReference type="SAM" id="Phobius"/>
    </source>
</evidence>
<keyword evidence="1" id="KW-0812">Transmembrane</keyword>
<reference evidence="2 3" key="1">
    <citation type="submission" date="2020-03" db="EMBL/GenBank/DDBJ databases">
        <authorList>
            <person name="Sun Q."/>
        </authorList>
    </citation>
    <scope>NUCLEOTIDE SEQUENCE [LARGE SCALE GENOMIC DNA]</scope>
    <source>
        <strain evidence="2 3">JC162</strain>
    </source>
</reference>
<protein>
    <submittedName>
        <fullName evidence="2">Uncharacterized protein</fullName>
    </submittedName>
</protein>
<dbReference type="Proteomes" id="UP000548582">
    <property type="component" value="Unassembled WGS sequence"/>
</dbReference>
<evidence type="ECO:0000313" key="3">
    <source>
        <dbReference type="Proteomes" id="UP000548582"/>
    </source>
</evidence>
<accession>A0A848EDK6</accession>
<proteinExistence type="predicted"/>
<evidence type="ECO:0000313" key="2">
    <source>
        <dbReference type="EMBL" id="NMJ42172.1"/>
    </source>
</evidence>
<feature type="transmembrane region" description="Helical" evidence="1">
    <location>
        <begin position="41"/>
        <end position="64"/>
    </location>
</feature>
<organism evidence="2 3">
    <name type="scientific">Neoroseomonas marina</name>
    <dbReference type="NCBI Taxonomy" id="1232220"/>
    <lineage>
        <taxon>Bacteria</taxon>
        <taxon>Pseudomonadati</taxon>
        <taxon>Pseudomonadota</taxon>
        <taxon>Alphaproteobacteria</taxon>
        <taxon>Acetobacterales</taxon>
        <taxon>Acetobacteraceae</taxon>
        <taxon>Neoroseomonas</taxon>
    </lineage>
</organism>
<comment type="caution">
    <text evidence="2">The sequence shown here is derived from an EMBL/GenBank/DDBJ whole genome shotgun (WGS) entry which is preliminary data.</text>
</comment>
<keyword evidence="3" id="KW-1185">Reference proteome</keyword>
<sequence length="69" mass="6427">MGLGILAVLIGLGAAGAGAYLGFAANGVALALPGALAGASPATVAVVMLVSGAVTMVLGAVSIVRSNQY</sequence>